<dbReference type="RefSeq" id="WP_278467405.1">
    <property type="nucleotide sequence ID" value="NZ_JAGZMU010000003.1"/>
</dbReference>
<organism evidence="1 2">
    <name type="scientific">Veillonella parvula</name>
    <name type="common">Staphylococcus parvulus</name>
    <dbReference type="NCBI Taxonomy" id="29466"/>
    <lineage>
        <taxon>Bacteria</taxon>
        <taxon>Bacillati</taxon>
        <taxon>Bacillota</taxon>
        <taxon>Negativicutes</taxon>
        <taxon>Veillonellales</taxon>
        <taxon>Veillonellaceae</taxon>
        <taxon>Veillonella</taxon>
    </lineage>
</organism>
<dbReference type="EMBL" id="JAGZMU010000003">
    <property type="protein sequence ID" value="MBS4893317.1"/>
    <property type="molecule type" value="Genomic_DNA"/>
</dbReference>
<reference evidence="1" key="1">
    <citation type="submission" date="2021-02" db="EMBL/GenBank/DDBJ databases">
        <title>Infant gut strain persistence is associated with maternal origin, phylogeny, and functional potential including surface adhesion and iron acquisition.</title>
        <authorList>
            <person name="Lou Y.C."/>
        </authorList>
    </citation>
    <scope>NUCLEOTIDE SEQUENCE</scope>
    <source>
        <strain evidence="1">L3_108_031G1_dasL3_108_031G1_concoct_20</strain>
    </source>
</reference>
<protein>
    <submittedName>
        <fullName evidence="1">DUF4917 family protein</fullName>
    </submittedName>
</protein>
<gene>
    <name evidence="1" type="ORF">KHZ90_06010</name>
</gene>
<name>A0A942WRV7_VEIPA</name>
<comment type="caution">
    <text evidence="1">The sequence shown here is derived from an EMBL/GenBank/DDBJ whole genome shotgun (WGS) entry which is preliminary data.</text>
</comment>
<dbReference type="Pfam" id="PF16263">
    <property type="entry name" value="DUF4917"/>
    <property type="match status" value="1"/>
</dbReference>
<evidence type="ECO:0000313" key="2">
    <source>
        <dbReference type="Proteomes" id="UP000778864"/>
    </source>
</evidence>
<dbReference type="InterPro" id="IPR032581">
    <property type="entry name" value="DUF4917"/>
</dbReference>
<dbReference type="Proteomes" id="UP000778864">
    <property type="component" value="Unassembled WGS sequence"/>
</dbReference>
<sequence>MLEKYSELTAGMDFNETALIVGNGASISLSNSFNYNNLFLKAEELGYLSPEIARIFSQIGTSNFEAILNQLDITQKINNALSLPDILISQLPIINNAISTSSKQIKTALIETIRSVHPNYTELSITQDESNGILKLNKFLNQFDYIINLNYDLLVYYIILSNKTDFIDSFRNASTSRHNLAFNEDVINTRYSYKTKLYYPHGNIVLCVDSNGEEQKIRCSEGNTLLQEILNIWESTAQLYPLFICEGSSNEKVKGIYKNYYLTYVYKKILPNLPKNIVCYGWSLSENDEHILKQILKDSSEPFKIFISIHKGHKEDYIINAECTKIIERITNINNNTDIHFFNADDEGCWLNYNSD</sequence>
<proteinExistence type="predicted"/>
<dbReference type="AlphaFoldDB" id="A0A942WRV7"/>
<evidence type="ECO:0000313" key="1">
    <source>
        <dbReference type="EMBL" id="MBS4893317.1"/>
    </source>
</evidence>
<accession>A0A942WRV7</accession>